<evidence type="ECO:0000313" key="3">
    <source>
        <dbReference type="EMBL" id="CAK9188401.1"/>
    </source>
</evidence>
<protein>
    <recommendedName>
        <fullName evidence="5">Transmembrane protein</fullName>
    </recommendedName>
</protein>
<comment type="caution">
    <text evidence="2">The sequence shown here is derived from an EMBL/GenBank/DDBJ whole genome shotgun (WGS) entry which is preliminary data.</text>
</comment>
<feature type="transmembrane region" description="Helical" evidence="1">
    <location>
        <begin position="114"/>
        <end position="132"/>
    </location>
</feature>
<dbReference type="PANTHER" id="PTHR34115:SF6">
    <property type="entry name" value="PROTEIN, PUTATIVE-RELATED"/>
    <property type="match status" value="1"/>
</dbReference>
<dbReference type="InterPro" id="IPR053258">
    <property type="entry name" value="Ca-permeable_cation_channel"/>
</dbReference>
<feature type="transmembrane region" description="Helical" evidence="1">
    <location>
        <begin position="60"/>
        <end position="76"/>
    </location>
</feature>
<sequence>MRAALEIVDDSRGIRRFSTEVSEHAVYAFFITSLIGLLQLKYQNKDVSPLETHPTTMKTFIITLSIYCSTLAAKVIDQPHHLNYSQLFGCLSPIFGALSSISLLSIFLPHWFCWLIFILWALMPIIASRYILNHIYQYFYRRIINAVPNVLEILGRPMGRNLMDLQRFLV</sequence>
<feature type="transmembrane region" description="Helical" evidence="1">
    <location>
        <begin position="88"/>
        <end position="108"/>
    </location>
</feature>
<accession>A0ABC8TWG2</accession>
<evidence type="ECO:0008006" key="5">
    <source>
        <dbReference type="Google" id="ProtNLM"/>
    </source>
</evidence>
<dbReference type="EMBL" id="CAUOFW020005943">
    <property type="protein sequence ID" value="CAK9172171.1"/>
    <property type="molecule type" value="Genomic_DNA"/>
</dbReference>
<dbReference type="Proteomes" id="UP001642360">
    <property type="component" value="Unassembled WGS sequence"/>
</dbReference>
<proteinExistence type="predicted"/>
<evidence type="ECO:0000313" key="2">
    <source>
        <dbReference type="EMBL" id="CAK9172171.1"/>
    </source>
</evidence>
<evidence type="ECO:0000256" key="1">
    <source>
        <dbReference type="SAM" id="Phobius"/>
    </source>
</evidence>
<organism evidence="2 4">
    <name type="scientific">Ilex paraguariensis</name>
    <name type="common">yerba mate</name>
    <dbReference type="NCBI Taxonomy" id="185542"/>
    <lineage>
        <taxon>Eukaryota</taxon>
        <taxon>Viridiplantae</taxon>
        <taxon>Streptophyta</taxon>
        <taxon>Embryophyta</taxon>
        <taxon>Tracheophyta</taxon>
        <taxon>Spermatophyta</taxon>
        <taxon>Magnoliopsida</taxon>
        <taxon>eudicotyledons</taxon>
        <taxon>Gunneridae</taxon>
        <taxon>Pentapetalae</taxon>
        <taxon>asterids</taxon>
        <taxon>campanulids</taxon>
        <taxon>Aquifoliales</taxon>
        <taxon>Aquifoliaceae</taxon>
        <taxon>Ilex</taxon>
    </lineage>
</organism>
<feature type="transmembrane region" description="Helical" evidence="1">
    <location>
        <begin position="21"/>
        <end position="40"/>
    </location>
</feature>
<keyword evidence="4" id="KW-1185">Reference proteome</keyword>
<keyword evidence="1" id="KW-0472">Membrane</keyword>
<name>A0ABC8TWG2_9AQUA</name>
<reference evidence="2 4" key="1">
    <citation type="submission" date="2024-02" db="EMBL/GenBank/DDBJ databases">
        <authorList>
            <person name="Vignale AGUSTIN F."/>
            <person name="Sosa J E."/>
            <person name="Modenutti C."/>
        </authorList>
    </citation>
    <scope>NUCLEOTIDE SEQUENCE [LARGE SCALE GENOMIC DNA]</scope>
</reference>
<keyword evidence="1" id="KW-1133">Transmembrane helix</keyword>
<dbReference type="AlphaFoldDB" id="A0ABC8TWG2"/>
<gene>
    <name evidence="2" type="ORF">ILEXP_LOCUS41810</name>
    <name evidence="3" type="ORF">ILEXP_LOCUS59085</name>
</gene>
<keyword evidence="1" id="KW-0812">Transmembrane</keyword>
<evidence type="ECO:0000313" key="4">
    <source>
        <dbReference type="Proteomes" id="UP001642360"/>
    </source>
</evidence>
<dbReference type="PANTHER" id="PTHR34115">
    <property type="entry name" value="PROTEIN, PUTATIVE-RELATED"/>
    <property type="match status" value="1"/>
</dbReference>
<dbReference type="EMBL" id="CAUOFW020010446">
    <property type="protein sequence ID" value="CAK9188401.1"/>
    <property type="molecule type" value="Genomic_DNA"/>
</dbReference>